<keyword evidence="1" id="KW-0812">Transmembrane</keyword>
<accession>M7WFE1</accession>
<dbReference type="VEuPathDB" id="AmoebaDB:KM1_245460"/>
<feature type="transmembrane region" description="Helical" evidence="1">
    <location>
        <begin position="69"/>
        <end position="90"/>
    </location>
</feature>
<evidence type="ECO:0000313" key="2">
    <source>
        <dbReference type="EMBL" id="EMS16686.1"/>
    </source>
</evidence>
<dbReference type="EMBL" id="KB637369">
    <property type="protein sequence ID" value="EMS16686.1"/>
    <property type="molecule type" value="Genomic_DNA"/>
</dbReference>
<feature type="non-terminal residue" evidence="2">
    <location>
        <position position="1"/>
    </location>
</feature>
<feature type="transmembrane region" description="Helical" evidence="1">
    <location>
        <begin position="185"/>
        <end position="202"/>
    </location>
</feature>
<feature type="transmembrane region" description="Helical" evidence="1">
    <location>
        <begin position="150"/>
        <end position="173"/>
    </location>
</feature>
<evidence type="ECO:0000313" key="3">
    <source>
        <dbReference type="Proteomes" id="UP000030780"/>
    </source>
</evidence>
<dbReference type="AlphaFoldDB" id="M7WFE1"/>
<sequence length="216" mass="23688">LVEMRIDAKTSKILSQAYLIVSCCFVLFALGLVGSLYIPVVLSSLISLIGIFPAIVMCCTQSPKLKVCLMSFSALTAGFGAGAFCISHGLDSSQMVFCALATTLAFVSTTIVSLLTTELTLLYTFMGIISSIVYIPLTIWYVFSWGLTPAYIFMSVSVIMSILFLIIDTHSIIRAIEAGVDDPFILAWTLFVDAFDLFMYLAKLMIVMSKKRDDDK</sequence>
<feature type="transmembrane region" description="Helical" evidence="1">
    <location>
        <begin position="97"/>
        <end position="115"/>
    </location>
</feature>
<keyword evidence="1" id="KW-0472">Membrane</keyword>
<name>M7WFE1_ENTHI</name>
<proteinExistence type="predicted"/>
<feature type="transmembrane region" description="Helical" evidence="1">
    <location>
        <begin position="17"/>
        <end position="38"/>
    </location>
</feature>
<keyword evidence="1" id="KW-1133">Transmembrane helix</keyword>
<evidence type="ECO:0000256" key="1">
    <source>
        <dbReference type="SAM" id="Phobius"/>
    </source>
</evidence>
<dbReference type="OrthoDB" id="29723at2759"/>
<gene>
    <name evidence="2" type="ORF">KM1_245460</name>
</gene>
<protein>
    <submittedName>
        <fullName evidence="2">Bax inhibitor, putative</fullName>
    </submittedName>
</protein>
<feature type="transmembrane region" description="Helical" evidence="1">
    <location>
        <begin position="121"/>
        <end position="143"/>
    </location>
</feature>
<dbReference type="Proteomes" id="UP000030780">
    <property type="component" value="Unassembled WGS sequence"/>
</dbReference>
<reference evidence="2 3" key="1">
    <citation type="submission" date="2013-01" db="EMBL/GenBank/DDBJ databases">
        <authorList>
            <person name="Inman J."/>
            <person name="Zafar N."/>
            <person name="Lorenzi H."/>
            <person name="Caler E."/>
        </authorList>
    </citation>
    <scope>NUCLEOTIDE SEQUENCE [LARGE SCALE GENOMIC DNA]</scope>
    <source>
        <strain evidence="2 3">HM-3:IMSS</strain>
    </source>
</reference>
<feature type="transmembrane region" description="Helical" evidence="1">
    <location>
        <begin position="45"/>
        <end position="63"/>
    </location>
</feature>
<organism evidence="2 3">
    <name type="scientific">Entamoeba histolytica HM-3:IMSS</name>
    <dbReference type="NCBI Taxonomy" id="885315"/>
    <lineage>
        <taxon>Eukaryota</taxon>
        <taxon>Amoebozoa</taxon>
        <taxon>Evosea</taxon>
        <taxon>Archamoebae</taxon>
        <taxon>Mastigamoebida</taxon>
        <taxon>Entamoebidae</taxon>
        <taxon>Entamoeba</taxon>
    </lineage>
</organism>